<dbReference type="PANTHER" id="PTHR10693">
    <property type="entry name" value="RAS GTPASE-ACTIVATING PROTEIN-BINDING PROTEIN"/>
    <property type="match status" value="1"/>
</dbReference>
<dbReference type="PANTHER" id="PTHR10693:SF20">
    <property type="entry name" value="AT27578P"/>
    <property type="match status" value="1"/>
</dbReference>
<keyword evidence="6" id="KW-1185">Reference proteome</keyword>
<evidence type="ECO:0000313" key="5">
    <source>
        <dbReference type="EMBL" id="GIY51141.1"/>
    </source>
</evidence>
<dbReference type="InterPro" id="IPR039539">
    <property type="entry name" value="Ras_GTPase_bind_prot"/>
</dbReference>
<dbReference type="InterPro" id="IPR000504">
    <property type="entry name" value="RRM_dom"/>
</dbReference>
<dbReference type="EMBL" id="BPLR01012074">
    <property type="protein sequence ID" value="GIY51141.1"/>
    <property type="molecule type" value="Genomic_DNA"/>
</dbReference>
<evidence type="ECO:0000256" key="2">
    <source>
        <dbReference type="PROSITE-ProRule" id="PRU00176"/>
    </source>
</evidence>
<feature type="compositionally biased region" description="Low complexity" evidence="3">
    <location>
        <begin position="256"/>
        <end position="265"/>
    </location>
</feature>
<dbReference type="Proteomes" id="UP001054945">
    <property type="component" value="Unassembled WGS sequence"/>
</dbReference>
<keyword evidence="1 2" id="KW-0694">RNA-binding</keyword>
<comment type="caution">
    <text evidence="5">The sequence shown here is derived from an EMBL/GenBank/DDBJ whole genome shotgun (WGS) entry which is preliminary data.</text>
</comment>
<feature type="compositionally biased region" description="Polar residues" evidence="3">
    <location>
        <begin position="272"/>
        <end position="281"/>
    </location>
</feature>
<sequence>MLGNVKEICDKYMDNYIEYKKKKYIDEEHTDKKLVHFPYLSDIEIYFKQGLPDIGTLLCPINIDSCLQMGVSHQEEVTTSESETSCLPNDIFSNIKTLPFEFIIDKFLFSDGLFDLKYFLKENNHSSVNVVKGQSITQSGKQLVNTSKPAVLNICTYDKISAKNKEATYIGNSAVQAQTNKKPAVNTANSDVNGQATYKRSINIEKSNVNDQTDIKQTVNKATCDVQKALKKTSSFDVRAYLSLPQPNLNFKISKKSATSNAKTSPFENKISRSPSNQLNPEQVGFGIKEKEKDNTCKERCNVYVGNIPLGYTEDDLRQRFEQFGKIKNIHLKPRKNYGFVIYSSQKRSSIGH</sequence>
<evidence type="ECO:0000259" key="4">
    <source>
        <dbReference type="PROSITE" id="PS50102"/>
    </source>
</evidence>
<dbReference type="Pfam" id="PF00076">
    <property type="entry name" value="RRM_1"/>
    <property type="match status" value="1"/>
</dbReference>
<dbReference type="InterPro" id="IPR035979">
    <property type="entry name" value="RBD_domain_sf"/>
</dbReference>
<dbReference type="GO" id="GO:1990904">
    <property type="term" value="C:ribonucleoprotein complex"/>
    <property type="evidence" value="ECO:0007669"/>
    <property type="project" value="TreeGrafter"/>
</dbReference>
<dbReference type="AlphaFoldDB" id="A0AAV4U055"/>
<evidence type="ECO:0000256" key="3">
    <source>
        <dbReference type="SAM" id="MobiDB-lite"/>
    </source>
</evidence>
<evidence type="ECO:0000256" key="1">
    <source>
        <dbReference type="ARBA" id="ARBA00022884"/>
    </source>
</evidence>
<evidence type="ECO:0000313" key="6">
    <source>
        <dbReference type="Proteomes" id="UP001054945"/>
    </source>
</evidence>
<proteinExistence type="predicted"/>
<feature type="region of interest" description="Disordered" evidence="3">
    <location>
        <begin position="256"/>
        <end position="282"/>
    </location>
</feature>
<name>A0AAV4U055_CAEEX</name>
<feature type="domain" description="RRM" evidence="4">
    <location>
        <begin position="301"/>
        <end position="353"/>
    </location>
</feature>
<reference evidence="5 6" key="1">
    <citation type="submission" date="2021-06" db="EMBL/GenBank/DDBJ databases">
        <title>Caerostris extrusa draft genome.</title>
        <authorList>
            <person name="Kono N."/>
            <person name="Arakawa K."/>
        </authorList>
    </citation>
    <scope>NUCLEOTIDE SEQUENCE [LARGE SCALE GENOMIC DNA]</scope>
</reference>
<dbReference type="GO" id="GO:0003729">
    <property type="term" value="F:mRNA binding"/>
    <property type="evidence" value="ECO:0007669"/>
    <property type="project" value="TreeGrafter"/>
</dbReference>
<dbReference type="Gene3D" id="3.30.70.330">
    <property type="match status" value="1"/>
</dbReference>
<dbReference type="SUPFAM" id="SSF54928">
    <property type="entry name" value="RNA-binding domain, RBD"/>
    <property type="match status" value="1"/>
</dbReference>
<protein>
    <recommendedName>
        <fullName evidence="4">RRM domain-containing protein</fullName>
    </recommendedName>
</protein>
<gene>
    <name evidence="5" type="ORF">CEXT_684711</name>
</gene>
<accession>A0AAV4U055</accession>
<organism evidence="5 6">
    <name type="scientific">Caerostris extrusa</name>
    <name type="common">Bark spider</name>
    <name type="synonym">Caerostris bankana</name>
    <dbReference type="NCBI Taxonomy" id="172846"/>
    <lineage>
        <taxon>Eukaryota</taxon>
        <taxon>Metazoa</taxon>
        <taxon>Ecdysozoa</taxon>
        <taxon>Arthropoda</taxon>
        <taxon>Chelicerata</taxon>
        <taxon>Arachnida</taxon>
        <taxon>Araneae</taxon>
        <taxon>Araneomorphae</taxon>
        <taxon>Entelegynae</taxon>
        <taxon>Araneoidea</taxon>
        <taxon>Araneidae</taxon>
        <taxon>Caerostris</taxon>
    </lineage>
</organism>
<dbReference type="PROSITE" id="PS50102">
    <property type="entry name" value="RRM"/>
    <property type="match status" value="1"/>
</dbReference>
<dbReference type="InterPro" id="IPR012677">
    <property type="entry name" value="Nucleotide-bd_a/b_plait_sf"/>
</dbReference>
<dbReference type="GO" id="GO:0005829">
    <property type="term" value="C:cytosol"/>
    <property type="evidence" value="ECO:0007669"/>
    <property type="project" value="TreeGrafter"/>
</dbReference>